<gene>
    <name evidence="2" type="ORF">Fcan01_20280</name>
</gene>
<dbReference type="InterPro" id="IPR036273">
    <property type="entry name" value="CRAL/TRIO_N_dom_sf"/>
</dbReference>
<keyword evidence="3" id="KW-1185">Reference proteome</keyword>
<dbReference type="SMART" id="SM01100">
    <property type="entry name" value="CRAL_TRIO_N"/>
    <property type="match status" value="1"/>
</dbReference>
<dbReference type="GO" id="GO:0005737">
    <property type="term" value="C:cytoplasm"/>
    <property type="evidence" value="ECO:0007669"/>
    <property type="project" value="TreeGrafter"/>
</dbReference>
<sequence>MDDVSDLVMQQISELRTRLGDKIQDLDDKYILRFLIARDHDIAKAEEMLRNHVEWKERIEYDQAHTWIIDDVVQDSFQFCVDGKDKEGRLVGAWHGRRMLEAGLGKELDRHLYHMAACMASALAKSNGDKLVGILDLAELSYYKIAHYDTPWVLDVIFPLIKPILGRSTLQKLEIYNSSPHKWMPVLLDRIQGGKFPSMFLKKYGDEVKKYR</sequence>
<name>A0A226DJE4_FOLCA</name>
<reference evidence="2 3" key="1">
    <citation type="submission" date="2015-12" db="EMBL/GenBank/DDBJ databases">
        <title>The genome of Folsomia candida.</title>
        <authorList>
            <person name="Faddeeva A."/>
            <person name="Derks M.F."/>
            <person name="Anvar Y."/>
            <person name="Smit S."/>
            <person name="Van Straalen N."/>
            <person name="Roelofs D."/>
        </authorList>
    </citation>
    <scope>NUCLEOTIDE SEQUENCE [LARGE SCALE GENOMIC DNA]</scope>
    <source>
        <strain evidence="2 3">VU population</strain>
        <tissue evidence="2">Whole body</tissue>
    </source>
</reference>
<proteinExistence type="predicted"/>
<organism evidence="2 3">
    <name type="scientific">Folsomia candida</name>
    <name type="common">Springtail</name>
    <dbReference type="NCBI Taxonomy" id="158441"/>
    <lineage>
        <taxon>Eukaryota</taxon>
        <taxon>Metazoa</taxon>
        <taxon>Ecdysozoa</taxon>
        <taxon>Arthropoda</taxon>
        <taxon>Hexapoda</taxon>
        <taxon>Collembola</taxon>
        <taxon>Entomobryomorpha</taxon>
        <taxon>Isotomoidea</taxon>
        <taxon>Isotomidae</taxon>
        <taxon>Proisotominae</taxon>
        <taxon>Folsomia</taxon>
    </lineage>
</organism>
<feature type="domain" description="CRAL/TRIO N-terminal" evidence="1">
    <location>
        <begin position="27"/>
        <end position="52"/>
    </location>
</feature>
<protein>
    <submittedName>
        <fullName evidence="2">Retinaldehyde-binding protein 1</fullName>
    </submittedName>
</protein>
<dbReference type="Gene3D" id="3.40.525.10">
    <property type="entry name" value="CRAL-TRIO lipid binding domain"/>
    <property type="match status" value="2"/>
</dbReference>
<dbReference type="InterPro" id="IPR011074">
    <property type="entry name" value="CRAL/TRIO_N_dom"/>
</dbReference>
<comment type="caution">
    <text evidence="2">The sequence shown here is derived from an EMBL/GenBank/DDBJ whole genome shotgun (WGS) entry which is preliminary data.</text>
</comment>
<accession>A0A226DJE4</accession>
<dbReference type="SUPFAM" id="SSF52087">
    <property type="entry name" value="CRAL/TRIO domain"/>
    <property type="match status" value="1"/>
</dbReference>
<dbReference type="InterPro" id="IPR051064">
    <property type="entry name" value="SEC14/CRAL-TRIO_domain"/>
</dbReference>
<dbReference type="PANTHER" id="PTHR23324">
    <property type="entry name" value="SEC14 RELATED PROTEIN"/>
    <property type="match status" value="1"/>
</dbReference>
<evidence type="ECO:0000313" key="2">
    <source>
        <dbReference type="EMBL" id="OXA45383.1"/>
    </source>
</evidence>
<dbReference type="OrthoDB" id="6410249at2759"/>
<dbReference type="AlphaFoldDB" id="A0A226DJE4"/>
<evidence type="ECO:0000259" key="1">
    <source>
        <dbReference type="SMART" id="SM01100"/>
    </source>
</evidence>
<dbReference type="Proteomes" id="UP000198287">
    <property type="component" value="Unassembled WGS sequence"/>
</dbReference>
<dbReference type="PANTHER" id="PTHR23324:SF83">
    <property type="entry name" value="SEC14-LIKE PROTEIN 2"/>
    <property type="match status" value="1"/>
</dbReference>
<evidence type="ECO:0000313" key="3">
    <source>
        <dbReference type="Proteomes" id="UP000198287"/>
    </source>
</evidence>
<dbReference type="InterPro" id="IPR036865">
    <property type="entry name" value="CRAL-TRIO_dom_sf"/>
</dbReference>
<dbReference type="EMBL" id="LNIX01000018">
    <property type="protein sequence ID" value="OXA45383.1"/>
    <property type="molecule type" value="Genomic_DNA"/>
</dbReference>
<dbReference type="SUPFAM" id="SSF46938">
    <property type="entry name" value="CRAL/TRIO N-terminal domain"/>
    <property type="match status" value="1"/>
</dbReference>